<protein>
    <submittedName>
        <fullName evidence="1">Uncharacterized protein</fullName>
    </submittedName>
</protein>
<gene>
    <name evidence="1" type="ORF">BZG01_17710</name>
</gene>
<evidence type="ECO:0000313" key="1">
    <source>
        <dbReference type="EMBL" id="PKQ62156.1"/>
    </source>
</evidence>
<name>A0A2N3HVQ5_9BACT</name>
<comment type="caution">
    <text evidence="1">The sequence shown here is derived from an EMBL/GenBank/DDBJ whole genome shotgun (WGS) entry which is preliminary data.</text>
</comment>
<accession>A0A2N3HVQ5</accession>
<organism evidence="1 2">
    <name type="scientific">Labilibaculum manganireducens</name>
    <dbReference type="NCBI Taxonomy" id="1940525"/>
    <lineage>
        <taxon>Bacteria</taxon>
        <taxon>Pseudomonadati</taxon>
        <taxon>Bacteroidota</taxon>
        <taxon>Bacteroidia</taxon>
        <taxon>Marinilabiliales</taxon>
        <taxon>Marinifilaceae</taxon>
        <taxon>Labilibaculum</taxon>
    </lineage>
</organism>
<dbReference type="AlphaFoldDB" id="A0A2N3HVQ5"/>
<dbReference type="Proteomes" id="UP000233618">
    <property type="component" value="Unassembled WGS sequence"/>
</dbReference>
<sequence>MLFNHPKFCENADLVSVISQCPFDSPVDNCPFRQYYMLQNEILQIQELLYVPENQLDKMRDFHRECFKKQIHKKKVRLDKDWKYAASILEK</sequence>
<dbReference type="RefSeq" id="WP_143470940.1">
    <property type="nucleotide sequence ID" value="NZ_MVDE01000037.1"/>
</dbReference>
<reference evidence="1 2" key="1">
    <citation type="journal article" date="2017" name="Front. Microbiol.">
        <title>Labilibaculum manganireducens gen. nov., sp. nov. and Labilibaculum filiforme sp. nov., Novel Bacteroidetes Isolated from Subsurface Sediments of the Baltic Sea.</title>
        <authorList>
            <person name="Vandieken V."/>
            <person name="Marshall I.P."/>
            <person name="Niemann H."/>
            <person name="Engelen B."/>
            <person name="Cypionka H."/>
        </authorList>
    </citation>
    <scope>NUCLEOTIDE SEQUENCE [LARGE SCALE GENOMIC DNA]</scope>
    <source>
        <strain evidence="1 2">59.10-2M</strain>
    </source>
</reference>
<dbReference type="EMBL" id="MVDE01000037">
    <property type="protein sequence ID" value="PKQ62156.1"/>
    <property type="molecule type" value="Genomic_DNA"/>
</dbReference>
<keyword evidence="2" id="KW-1185">Reference proteome</keyword>
<proteinExistence type="predicted"/>
<evidence type="ECO:0000313" key="2">
    <source>
        <dbReference type="Proteomes" id="UP000233618"/>
    </source>
</evidence>